<evidence type="ECO:0000313" key="1">
    <source>
        <dbReference type="EMBL" id="KAI5683199.1"/>
    </source>
</evidence>
<dbReference type="Proteomes" id="UP001060085">
    <property type="component" value="Linkage Group LG01"/>
</dbReference>
<reference evidence="2" key="1">
    <citation type="journal article" date="2023" name="Nat. Plants">
        <title>Single-cell RNA sequencing provides a high-resolution roadmap for understanding the multicellular compartmentation of specialized metabolism.</title>
        <authorList>
            <person name="Sun S."/>
            <person name="Shen X."/>
            <person name="Li Y."/>
            <person name="Li Y."/>
            <person name="Wang S."/>
            <person name="Li R."/>
            <person name="Zhang H."/>
            <person name="Shen G."/>
            <person name="Guo B."/>
            <person name="Wei J."/>
            <person name="Xu J."/>
            <person name="St-Pierre B."/>
            <person name="Chen S."/>
            <person name="Sun C."/>
        </authorList>
    </citation>
    <scope>NUCLEOTIDE SEQUENCE [LARGE SCALE GENOMIC DNA]</scope>
</reference>
<organism evidence="1 2">
    <name type="scientific">Catharanthus roseus</name>
    <name type="common">Madagascar periwinkle</name>
    <name type="synonym">Vinca rosea</name>
    <dbReference type="NCBI Taxonomy" id="4058"/>
    <lineage>
        <taxon>Eukaryota</taxon>
        <taxon>Viridiplantae</taxon>
        <taxon>Streptophyta</taxon>
        <taxon>Embryophyta</taxon>
        <taxon>Tracheophyta</taxon>
        <taxon>Spermatophyta</taxon>
        <taxon>Magnoliopsida</taxon>
        <taxon>eudicotyledons</taxon>
        <taxon>Gunneridae</taxon>
        <taxon>Pentapetalae</taxon>
        <taxon>asterids</taxon>
        <taxon>lamiids</taxon>
        <taxon>Gentianales</taxon>
        <taxon>Apocynaceae</taxon>
        <taxon>Rauvolfioideae</taxon>
        <taxon>Vinceae</taxon>
        <taxon>Catharanthinae</taxon>
        <taxon>Catharanthus</taxon>
    </lineage>
</organism>
<sequence>MFSQLMDSVSPKDSSVFSSPFSSPNVNALLKIKVISWSQETGLPVTVRVRVSNRTFNLHKHPLLTKSGYFKKSLSESNEVELPENFPGGADTFEMIALFIYGSSTLIDPFNVAALRCAAEFLEMTEEYISGNLCERFDIYLNQVVLQSWDDTLIVLRKCQNLLPLAEELLIVSRCIESLAFMSCMEILDPERRRDKPIVTLETLANQPWSSELVKEIVSQDLWIKDLIAIPFAFFKRIIGSLRRQGMKEKYVFPIILFYANKWILSTKTSQFLENSQDENDTESFKREVISEILQGIVDMLPIGEKASKGIPVGFYFSLLSRSLELGLRNDSIEKLQQQILCLLNFAQVEDFLLPKTKTESISSCTELAMMESIFSAYYSSHMLQSHTPLSNNLVVAELWDMYLTNIATYPQLSSKRFMELVETIPVCSRQSHDYLYRALNTYLMAHPDLRQEEKGYVCKYLNCQKLSQEVCIEAVQNELMPLRLIVQALFVQQLNTQQAFKECSDSFRYTHCSEFSGSLSSSRCANNKSQNLGESPYMDASEGSSRPLSSFLLQKDVPVHSSDLRNEFSGKDYDSTSFRIHNLEQEIISLKKALKLQNVTKKREPAQKNVEPVLGSLNVVRPFGLEGRTMSTKRNPAIQVTSCIGSVNLTSQRKYASKLLKIFRRISLFGRGKAKRKPNVNGARAKQP</sequence>
<dbReference type="EMBL" id="CM044701">
    <property type="protein sequence ID" value="KAI5683199.1"/>
    <property type="molecule type" value="Genomic_DNA"/>
</dbReference>
<name>A0ACC0CE78_CATRO</name>
<accession>A0ACC0CE78</accession>
<protein>
    <submittedName>
        <fullName evidence="1">Uncharacterized protein</fullName>
    </submittedName>
</protein>
<proteinExistence type="predicted"/>
<gene>
    <name evidence="1" type="ORF">M9H77_04427</name>
</gene>
<evidence type="ECO:0000313" key="2">
    <source>
        <dbReference type="Proteomes" id="UP001060085"/>
    </source>
</evidence>
<comment type="caution">
    <text evidence="1">The sequence shown here is derived from an EMBL/GenBank/DDBJ whole genome shotgun (WGS) entry which is preliminary data.</text>
</comment>
<keyword evidence="2" id="KW-1185">Reference proteome</keyword>